<evidence type="ECO:0000256" key="1">
    <source>
        <dbReference type="ARBA" id="ARBA00005166"/>
    </source>
</evidence>
<evidence type="ECO:0000256" key="10">
    <source>
        <dbReference type="ARBA" id="ARBA00048493"/>
    </source>
</evidence>
<dbReference type="InParanoid" id="I3TDI8"/>
<evidence type="ECO:0000256" key="4">
    <source>
        <dbReference type="ARBA" id="ARBA00007947"/>
    </source>
</evidence>
<comment type="pathway">
    <text evidence="1">Nucleotide-sugar biosynthesis; UDP-N-acetyl-alpha-D-glucosamine biosynthesis; N-acetyl-alpha-D-glucosamine 1-phosphate from alpha-D-glucosamine 6-phosphate (route II): step 2/2.</text>
</comment>
<dbReference type="CDD" id="cd04181">
    <property type="entry name" value="NTP_transferase"/>
    <property type="match status" value="1"/>
</dbReference>
<dbReference type="Pfam" id="PF25087">
    <property type="entry name" value="GMPPB_C"/>
    <property type="match status" value="1"/>
</dbReference>
<dbReference type="HOGENOM" id="CLU_029499_0_1_2"/>
<dbReference type="PANTHER" id="PTHR43584">
    <property type="entry name" value="NUCLEOTIDYL TRANSFERASE"/>
    <property type="match status" value="1"/>
</dbReference>
<keyword evidence="8" id="KW-0012">Acyltransferase</keyword>
<keyword evidence="7" id="KW-0511">Multifunctional enzyme</keyword>
<evidence type="ECO:0000259" key="12">
    <source>
        <dbReference type="Pfam" id="PF25087"/>
    </source>
</evidence>
<dbReference type="eggNOG" id="arCOG00666">
    <property type="taxonomic scope" value="Archaea"/>
</dbReference>
<dbReference type="AlphaFoldDB" id="I3TDI8"/>
<comment type="similarity">
    <text evidence="3">In the C-terminal section; belongs to the transferase hexapeptide repeat family.</text>
</comment>
<dbReference type="InterPro" id="IPR005835">
    <property type="entry name" value="NTP_transferase_dom"/>
</dbReference>
<dbReference type="STRING" id="1184251.TCELL_0401"/>
<dbReference type="EMBL" id="CP003531">
    <property type="protein sequence ID" value="AFK50826.1"/>
    <property type="molecule type" value="Genomic_DNA"/>
</dbReference>
<feature type="domain" description="Nucleotidyl transferase" evidence="11">
    <location>
        <begin position="1"/>
        <end position="231"/>
    </location>
</feature>
<dbReference type="SUPFAM" id="SSF53448">
    <property type="entry name" value="Nucleotide-diphospho-sugar transferases"/>
    <property type="match status" value="1"/>
</dbReference>
<comment type="catalytic activity">
    <reaction evidence="10">
        <text>N-acetyl-alpha-D-glucosamine 1-phosphate + UTP + H(+) = UDP-N-acetyl-alpha-D-glucosamine + diphosphate</text>
        <dbReference type="Rhea" id="RHEA:13509"/>
        <dbReference type="ChEBI" id="CHEBI:15378"/>
        <dbReference type="ChEBI" id="CHEBI:33019"/>
        <dbReference type="ChEBI" id="CHEBI:46398"/>
        <dbReference type="ChEBI" id="CHEBI:57705"/>
        <dbReference type="ChEBI" id="CHEBI:57776"/>
        <dbReference type="EC" id="2.7.7.23"/>
    </reaction>
</comment>
<evidence type="ECO:0000256" key="9">
    <source>
        <dbReference type="ARBA" id="ARBA00048247"/>
    </source>
</evidence>
<name>I3TDI8_THEC1</name>
<dbReference type="Gene3D" id="2.160.10.10">
    <property type="entry name" value="Hexapeptide repeat proteins"/>
    <property type="match status" value="1"/>
</dbReference>
<comment type="pathway">
    <text evidence="2">Nucleotide-sugar biosynthesis; UDP-N-acetyl-alpha-D-glucosamine biosynthesis; UDP-N-acetyl-alpha-D-glucosamine from N-acetyl-alpha-D-glucosamine 1-phosphate: step 1/1.</text>
</comment>
<accession>I3TDI8</accession>
<keyword evidence="6" id="KW-0548">Nucleotidyltransferase</keyword>
<dbReference type="Proteomes" id="UP000005270">
    <property type="component" value="Chromosome"/>
</dbReference>
<dbReference type="InterPro" id="IPR050065">
    <property type="entry name" value="GlmU-like"/>
</dbReference>
<evidence type="ECO:0000256" key="5">
    <source>
        <dbReference type="ARBA" id="ARBA00022679"/>
    </source>
</evidence>
<dbReference type="Pfam" id="PF00483">
    <property type="entry name" value="NTP_transferase"/>
    <property type="match status" value="1"/>
</dbReference>
<dbReference type="SUPFAM" id="SSF51161">
    <property type="entry name" value="Trimeric LpxA-like enzymes"/>
    <property type="match status" value="1"/>
</dbReference>
<dbReference type="UniPathway" id="UPA00113">
    <property type="reaction ID" value="UER00532"/>
</dbReference>
<evidence type="ECO:0000313" key="14">
    <source>
        <dbReference type="Proteomes" id="UP000005270"/>
    </source>
</evidence>
<feature type="domain" description="Mannose-1-phosphate guanyltransferase C-terminal" evidence="12">
    <location>
        <begin position="267"/>
        <end position="339"/>
    </location>
</feature>
<dbReference type="InterPro" id="IPR029044">
    <property type="entry name" value="Nucleotide-diphossugar_trans"/>
</dbReference>
<dbReference type="InterPro" id="IPR056729">
    <property type="entry name" value="GMPPB_C"/>
</dbReference>
<evidence type="ECO:0000256" key="3">
    <source>
        <dbReference type="ARBA" id="ARBA00007707"/>
    </source>
</evidence>
<evidence type="ECO:0000259" key="11">
    <source>
        <dbReference type="Pfam" id="PF00483"/>
    </source>
</evidence>
<dbReference type="GO" id="GO:0019134">
    <property type="term" value="F:glucosamine-1-phosphate N-acetyltransferase activity"/>
    <property type="evidence" value="ECO:0007669"/>
    <property type="project" value="UniProtKB-EC"/>
</dbReference>
<sequence length="424" mass="46420">MILAAGKGERLRPITETRPKPLIPILCKPLLAWQLEWIEGLGGLVDEVIIVVGDMKDKVIEFLSKTAANKKIRVVEQEQQLGTAHAVLRAVEGVEEEEDVLIVYGDVFLGKPELLLEVAKREGNAILGAEVDDPSQYGVLLTKGEDSLDKILEKPKEHLSKVVNAGVYKLRVGDILSNRDIQFSPRGELEFTDIVNKIASVSDVRVVTAPRGSWIDIGLPWQVIEANKTALSNLRGQNIKGVVEQPVVIHGDVYIGEESQIKAFTYIEGPVYVGRRVRVGPSARLRPYSVICDGSVIGFSVEVKESVIFENVHANHLSYIGDSIVCEGVNLGAGTVTANLRFDEKTVKMRIKDKVVDSGRKKLGSVIGGYAKTGINVSLMPGVKVGSFSWIYPGVVVTGDVPQKTILKPETKARVDVMKFENEH</sequence>
<evidence type="ECO:0000256" key="6">
    <source>
        <dbReference type="ARBA" id="ARBA00022695"/>
    </source>
</evidence>
<keyword evidence="14" id="KW-1185">Reference proteome</keyword>
<evidence type="ECO:0000256" key="2">
    <source>
        <dbReference type="ARBA" id="ARBA00005208"/>
    </source>
</evidence>
<gene>
    <name evidence="13" type="ordered locus">TCELL_0401</name>
</gene>
<proteinExistence type="inferred from homology"/>
<dbReference type="GeneID" id="13012691"/>
<evidence type="ECO:0000313" key="13">
    <source>
        <dbReference type="EMBL" id="AFK50826.1"/>
    </source>
</evidence>
<reference evidence="13 14" key="1">
    <citation type="journal article" date="2012" name="J. Bacteriol.">
        <title>Complete genome sequence of the hyperthermophilic cellulolytic Crenarchaeon 'Thermogladius cellulolyticus' 1633.</title>
        <authorList>
            <person name="Mardanov A.V."/>
            <person name="Kochetkova T.V."/>
            <person name="Beletsky A.V."/>
            <person name="Bonch-Osmolovskaya E.A."/>
            <person name="Ravin N.V."/>
            <person name="Skryabin K.G."/>
        </authorList>
    </citation>
    <scope>NUCLEOTIDE SEQUENCE [LARGE SCALE GENOMIC DNA]</scope>
    <source>
        <strain evidence="14">DSM 22663 / VKM B-2946 / 1633</strain>
    </source>
</reference>
<organism evidence="13 14">
    <name type="scientific">Thermogladius calderae (strain DSM 22663 / VKM B-2946 / 1633)</name>
    <dbReference type="NCBI Taxonomy" id="1184251"/>
    <lineage>
        <taxon>Archaea</taxon>
        <taxon>Thermoproteota</taxon>
        <taxon>Thermoprotei</taxon>
        <taxon>Desulfurococcales</taxon>
        <taxon>Desulfurococcaceae</taxon>
        <taxon>Thermogladius</taxon>
    </lineage>
</organism>
<dbReference type="RefSeq" id="WP_014737076.1">
    <property type="nucleotide sequence ID" value="NC_017954.1"/>
</dbReference>
<dbReference type="PANTHER" id="PTHR43584:SF8">
    <property type="entry name" value="N-ACETYLMURAMATE ALPHA-1-PHOSPHATE URIDYLYLTRANSFERASE"/>
    <property type="match status" value="1"/>
</dbReference>
<dbReference type="GO" id="GO:0003977">
    <property type="term" value="F:UDP-N-acetylglucosamine diphosphorylase activity"/>
    <property type="evidence" value="ECO:0007669"/>
    <property type="project" value="UniProtKB-EC"/>
</dbReference>
<dbReference type="InterPro" id="IPR023915">
    <property type="entry name" value="Bifunctiontional_GlmU_arc-type"/>
</dbReference>
<evidence type="ECO:0000256" key="7">
    <source>
        <dbReference type="ARBA" id="ARBA00023268"/>
    </source>
</evidence>
<evidence type="ECO:0000256" key="8">
    <source>
        <dbReference type="ARBA" id="ARBA00023315"/>
    </source>
</evidence>
<dbReference type="Gene3D" id="3.90.550.10">
    <property type="entry name" value="Spore Coat Polysaccharide Biosynthesis Protein SpsA, Chain A"/>
    <property type="match status" value="1"/>
</dbReference>
<dbReference type="KEGG" id="thg:TCELL_0401"/>
<dbReference type="GO" id="GO:0006048">
    <property type="term" value="P:UDP-N-acetylglucosamine biosynthetic process"/>
    <property type="evidence" value="ECO:0007669"/>
    <property type="project" value="UniProtKB-UniPathway"/>
</dbReference>
<dbReference type="InterPro" id="IPR011004">
    <property type="entry name" value="Trimer_LpxA-like_sf"/>
</dbReference>
<comment type="catalytic activity">
    <reaction evidence="9">
        <text>alpha-D-glucosamine 1-phosphate + acetyl-CoA = N-acetyl-alpha-D-glucosamine 1-phosphate + CoA + H(+)</text>
        <dbReference type="Rhea" id="RHEA:13725"/>
        <dbReference type="ChEBI" id="CHEBI:15378"/>
        <dbReference type="ChEBI" id="CHEBI:57287"/>
        <dbReference type="ChEBI" id="CHEBI:57288"/>
        <dbReference type="ChEBI" id="CHEBI:57776"/>
        <dbReference type="ChEBI" id="CHEBI:58516"/>
        <dbReference type="EC" id="2.3.1.157"/>
    </reaction>
</comment>
<comment type="similarity">
    <text evidence="4">In the N-terminal section; belongs to the N-acetylglucosamine-1-phosphate uridyltransferase family.</text>
</comment>
<keyword evidence="5 13" id="KW-0808">Transferase</keyword>
<protein>
    <submittedName>
        <fullName evidence="13">Nucleotidyl transferase</fullName>
    </submittedName>
</protein>
<dbReference type="FunCoup" id="I3TDI8">
    <property type="interactions" value="9"/>
</dbReference>
<dbReference type="CDD" id="cd05636">
    <property type="entry name" value="LbH_G1P_TT_C_like"/>
    <property type="match status" value="1"/>
</dbReference>
<dbReference type="NCBIfam" id="TIGR03992">
    <property type="entry name" value="Arch_glmU"/>
    <property type="match status" value="1"/>
</dbReference>